<proteinExistence type="predicted"/>
<gene>
    <name evidence="1" type="ORF">TKK_012838</name>
</gene>
<dbReference type="Proteomes" id="UP001627154">
    <property type="component" value="Unassembled WGS sequence"/>
</dbReference>
<dbReference type="AlphaFoldDB" id="A0ABD2WI35"/>
<accession>A0ABD2WI35</accession>
<dbReference type="EMBL" id="JBJJXI010000103">
    <property type="protein sequence ID" value="KAL3392519.1"/>
    <property type="molecule type" value="Genomic_DNA"/>
</dbReference>
<reference evidence="1 2" key="1">
    <citation type="journal article" date="2024" name="bioRxiv">
        <title>A reference genome for Trichogramma kaykai: A tiny desert-dwelling parasitoid wasp with competing sex-ratio distorters.</title>
        <authorList>
            <person name="Culotta J."/>
            <person name="Lindsey A.R."/>
        </authorList>
    </citation>
    <scope>NUCLEOTIDE SEQUENCE [LARGE SCALE GENOMIC DNA]</scope>
    <source>
        <strain evidence="1 2">KSX58</strain>
    </source>
</reference>
<organism evidence="1 2">
    <name type="scientific">Trichogramma kaykai</name>
    <dbReference type="NCBI Taxonomy" id="54128"/>
    <lineage>
        <taxon>Eukaryota</taxon>
        <taxon>Metazoa</taxon>
        <taxon>Ecdysozoa</taxon>
        <taxon>Arthropoda</taxon>
        <taxon>Hexapoda</taxon>
        <taxon>Insecta</taxon>
        <taxon>Pterygota</taxon>
        <taxon>Neoptera</taxon>
        <taxon>Endopterygota</taxon>
        <taxon>Hymenoptera</taxon>
        <taxon>Apocrita</taxon>
        <taxon>Proctotrupomorpha</taxon>
        <taxon>Chalcidoidea</taxon>
        <taxon>Trichogrammatidae</taxon>
        <taxon>Trichogramma</taxon>
    </lineage>
</organism>
<comment type="caution">
    <text evidence="1">The sequence shown here is derived from an EMBL/GenBank/DDBJ whole genome shotgun (WGS) entry which is preliminary data.</text>
</comment>
<evidence type="ECO:0000313" key="2">
    <source>
        <dbReference type="Proteomes" id="UP001627154"/>
    </source>
</evidence>
<protein>
    <submittedName>
        <fullName evidence="1">Uncharacterized protein</fullName>
    </submittedName>
</protein>
<sequence length="172" mass="19776">MRHLPRLCSISTSRNRPRLCTNTHLFHPRLSTTIAIWSLLDVDDNLLCTAMEEFENQQPKSTTEKETINISKEISNIINEILDRIITTTDIFNTPDDINENKGPHMQNEEIPKTINEILDRIITTTGISNSQEEIYENKGPNTPNEDLIPNIEDSTRFENTTFETMTTDDNN</sequence>
<name>A0ABD2WI35_9HYME</name>
<keyword evidence="2" id="KW-1185">Reference proteome</keyword>
<evidence type="ECO:0000313" key="1">
    <source>
        <dbReference type="EMBL" id="KAL3392519.1"/>
    </source>
</evidence>